<evidence type="ECO:0000313" key="2">
    <source>
        <dbReference type="Proteomes" id="UP000828390"/>
    </source>
</evidence>
<gene>
    <name evidence="1" type="ORF">DPMN_160268</name>
</gene>
<dbReference type="AlphaFoldDB" id="A0A9D4EN54"/>
<accession>A0A9D4EN54</accession>
<reference evidence="1" key="1">
    <citation type="journal article" date="2019" name="bioRxiv">
        <title>The Genome of the Zebra Mussel, Dreissena polymorpha: A Resource for Invasive Species Research.</title>
        <authorList>
            <person name="McCartney M.A."/>
            <person name="Auch B."/>
            <person name="Kono T."/>
            <person name="Mallez S."/>
            <person name="Zhang Y."/>
            <person name="Obille A."/>
            <person name="Becker A."/>
            <person name="Abrahante J.E."/>
            <person name="Garbe J."/>
            <person name="Badalamenti J.P."/>
            <person name="Herman A."/>
            <person name="Mangelson H."/>
            <person name="Liachko I."/>
            <person name="Sullivan S."/>
            <person name="Sone E.D."/>
            <person name="Koren S."/>
            <person name="Silverstein K.A.T."/>
            <person name="Beckman K.B."/>
            <person name="Gohl D.M."/>
        </authorList>
    </citation>
    <scope>NUCLEOTIDE SEQUENCE</scope>
    <source>
        <strain evidence="1">Duluth1</strain>
        <tissue evidence="1">Whole animal</tissue>
    </source>
</reference>
<reference evidence="1" key="2">
    <citation type="submission" date="2020-11" db="EMBL/GenBank/DDBJ databases">
        <authorList>
            <person name="McCartney M.A."/>
            <person name="Auch B."/>
            <person name="Kono T."/>
            <person name="Mallez S."/>
            <person name="Becker A."/>
            <person name="Gohl D.M."/>
            <person name="Silverstein K.A.T."/>
            <person name="Koren S."/>
            <person name="Bechman K.B."/>
            <person name="Herman A."/>
            <person name="Abrahante J.E."/>
            <person name="Garbe J."/>
        </authorList>
    </citation>
    <scope>NUCLEOTIDE SEQUENCE</scope>
    <source>
        <strain evidence="1">Duluth1</strain>
        <tissue evidence="1">Whole animal</tissue>
    </source>
</reference>
<evidence type="ECO:0000313" key="1">
    <source>
        <dbReference type="EMBL" id="KAH3782353.1"/>
    </source>
</evidence>
<proteinExistence type="predicted"/>
<keyword evidence="2" id="KW-1185">Reference proteome</keyword>
<protein>
    <submittedName>
        <fullName evidence="1">Uncharacterized protein</fullName>
    </submittedName>
</protein>
<comment type="caution">
    <text evidence="1">The sequence shown here is derived from an EMBL/GenBank/DDBJ whole genome shotgun (WGS) entry which is preliminary data.</text>
</comment>
<organism evidence="1 2">
    <name type="scientific">Dreissena polymorpha</name>
    <name type="common">Zebra mussel</name>
    <name type="synonym">Mytilus polymorpha</name>
    <dbReference type="NCBI Taxonomy" id="45954"/>
    <lineage>
        <taxon>Eukaryota</taxon>
        <taxon>Metazoa</taxon>
        <taxon>Spiralia</taxon>
        <taxon>Lophotrochozoa</taxon>
        <taxon>Mollusca</taxon>
        <taxon>Bivalvia</taxon>
        <taxon>Autobranchia</taxon>
        <taxon>Heteroconchia</taxon>
        <taxon>Euheterodonta</taxon>
        <taxon>Imparidentia</taxon>
        <taxon>Neoheterodontei</taxon>
        <taxon>Myida</taxon>
        <taxon>Dreissenoidea</taxon>
        <taxon>Dreissenidae</taxon>
        <taxon>Dreissena</taxon>
    </lineage>
</organism>
<dbReference type="Proteomes" id="UP000828390">
    <property type="component" value="Unassembled WGS sequence"/>
</dbReference>
<dbReference type="EMBL" id="JAIWYP010000008">
    <property type="protein sequence ID" value="KAH3782353.1"/>
    <property type="molecule type" value="Genomic_DNA"/>
</dbReference>
<sequence length="55" mass="5833">MDPPQGAVSGLTVDKLVQVLERLEGAVGVCPAMEATWALIPVFNNRVSHPTMKAS</sequence>
<name>A0A9D4EN54_DREPO</name>